<dbReference type="Gene3D" id="3.40.50.2300">
    <property type="match status" value="1"/>
</dbReference>
<dbReference type="CDD" id="cd17557">
    <property type="entry name" value="REC_Rcp-like"/>
    <property type="match status" value="1"/>
</dbReference>
<feature type="domain" description="Response regulatory" evidence="2">
    <location>
        <begin position="10"/>
        <end position="138"/>
    </location>
</feature>
<evidence type="ECO:0000313" key="3">
    <source>
        <dbReference type="EMBL" id="EGK71077.1"/>
    </source>
</evidence>
<dbReference type="EMBL" id="AFHG01000052">
    <property type="protein sequence ID" value="EGK71077.1"/>
    <property type="molecule type" value="Genomic_DNA"/>
</dbReference>
<dbReference type="eggNOG" id="COG0784">
    <property type="taxonomic scope" value="Bacteria"/>
</dbReference>
<feature type="modified residue" description="4-aspartylphosphate" evidence="1">
    <location>
        <position position="71"/>
    </location>
</feature>
<proteinExistence type="predicted"/>
<comment type="caution">
    <text evidence="3">The sequence shown here is derived from an EMBL/GenBank/DDBJ whole genome shotgun (WGS) entry which is preliminary data.</text>
</comment>
<protein>
    <submittedName>
        <fullName evidence="3">Response regulator receiver protein</fullName>
    </submittedName>
</protein>
<dbReference type="OrthoDB" id="9816469at2"/>
<reference evidence="3 4" key="1">
    <citation type="journal article" date="2011" name="J. Bacteriol.">
        <title>Genome sequence of Methyloversatilis universalis FAM5T, a methylotrophic representative of the order Rhodocyclales.</title>
        <authorList>
            <person name="Kittichotirat W."/>
            <person name="Good N.M."/>
            <person name="Hall R."/>
            <person name="Bringel F."/>
            <person name="Lajus A."/>
            <person name="Medigue C."/>
            <person name="Smalley N.E."/>
            <person name="Beck D."/>
            <person name="Bumgarner R."/>
            <person name="Vuilleumier S."/>
            <person name="Kalyuzhnaya M.G."/>
        </authorList>
    </citation>
    <scope>NUCLEOTIDE SEQUENCE [LARGE SCALE GENOMIC DNA]</scope>
    <source>
        <strain evidence="4">ATCC BAA-1314 / JCM 13912 / FAM5</strain>
    </source>
</reference>
<organism evidence="3 4">
    <name type="scientific">Methyloversatilis universalis (strain ATCC BAA-1314 / DSM 25237 / JCM 13912 / CCUG 52030 / FAM5)</name>
    <dbReference type="NCBI Taxonomy" id="1000565"/>
    <lineage>
        <taxon>Bacteria</taxon>
        <taxon>Pseudomonadati</taxon>
        <taxon>Pseudomonadota</taxon>
        <taxon>Betaproteobacteria</taxon>
        <taxon>Nitrosomonadales</taxon>
        <taxon>Sterolibacteriaceae</taxon>
        <taxon>Methyloversatilis</taxon>
    </lineage>
</organism>
<dbReference type="STRING" id="1000565.METUNv1_02463"/>
<dbReference type="PANTHER" id="PTHR44520">
    <property type="entry name" value="RESPONSE REGULATOR RCP1-RELATED"/>
    <property type="match status" value="1"/>
</dbReference>
<name>F5RDU6_METUF</name>
<dbReference type="PANTHER" id="PTHR44520:SF1">
    <property type="entry name" value="TWO-COMPONENT SYSTEM REGULATORY PROTEIN"/>
    <property type="match status" value="1"/>
</dbReference>
<evidence type="ECO:0000256" key="1">
    <source>
        <dbReference type="PROSITE-ProRule" id="PRU00169"/>
    </source>
</evidence>
<dbReference type="InterPro" id="IPR052893">
    <property type="entry name" value="TCS_response_regulator"/>
</dbReference>
<dbReference type="SUPFAM" id="SSF52172">
    <property type="entry name" value="CheY-like"/>
    <property type="match status" value="1"/>
</dbReference>
<dbReference type="Pfam" id="PF00072">
    <property type="entry name" value="Response_reg"/>
    <property type="match status" value="1"/>
</dbReference>
<dbReference type="GO" id="GO:0000160">
    <property type="term" value="P:phosphorelay signal transduction system"/>
    <property type="evidence" value="ECO:0007669"/>
    <property type="project" value="InterPro"/>
</dbReference>
<dbReference type="PROSITE" id="PS50110">
    <property type="entry name" value="RESPONSE_REGULATORY"/>
    <property type="match status" value="1"/>
</dbReference>
<evidence type="ECO:0000259" key="2">
    <source>
        <dbReference type="PROSITE" id="PS50110"/>
    </source>
</evidence>
<dbReference type="RefSeq" id="WP_008062063.1">
    <property type="nucleotide sequence ID" value="NZ_AFHG01000052.1"/>
</dbReference>
<dbReference type="SMART" id="SM00448">
    <property type="entry name" value="REC"/>
    <property type="match status" value="1"/>
</dbReference>
<dbReference type="AlphaFoldDB" id="F5RDU6"/>
<dbReference type="InterPro" id="IPR011006">
    <property type="entry name" value="CheY-like_superfamily"/>
</dbReference>
<accession>F5RDU6</accession>
<sequence>MSSIPVGSHALLLIEDVPEDVKLITTALRAIVPADQIQVVASGEEGLDYLFGRGVYAGRDTRYQPALVMLDLTLPRIDGLEVLRQIRAEAQTHVLPVVIVSASSQQRDVKLAAQLGANSFVRKSLDFVSFSETLTLLARYWLELNIPPPHPSAMVR</sequence>
<gene>
    <name evidence="3" type="ORF">METUNv1_02463</name>
</gene>
<evidence type="ECO:0000313" key="4">
    <source>
        <dbReference type="Proteomes" id="UP000005019"/>
    </source>
</evidence>
<keyword evidence="1" id="KW-0597">Phosphoprotein</keyword>
<keyword evidence="4" id="KW-1185">Reference proteome</keyword>
<dbReference type="Proteomes" id="UP000005019">
    <property type="component" value="Unassembled WGS sequence"/>
</dbReference>
<dbReference type="InterPro" id="IPR001789">
    <property type="entry name" value="Sig_transdc_resp-reg_receiver"/>
</dbReference>